<evidence type="ECO:0000313" key="3">
    <source>
        <dbReference type="Proteomes" id="UP000076925"/>
    </source>
</evidence>
<dbReference type="OrthoDB" id="514474at2"/>
<comment type="caution">
    <text evidence="2">The sequence shown here is derived from an EMBL/GenBank/DDBJ whole genome shotgun (WGS) entry which is preliminary data.</text>
</comment>
<dbReference type="STRING" id="128403.WA1_32985"/>
<dbReference type="AlphaFoldDB" id="A0A139X4C8"/>
<dbReference type="RefSeq" id="WP_017747238.1">
    <property type="nucleotide sequence ID" value="NZ_KQ976354.1"/>
</dbReference>
<evidence type="ECO:0000256" key="1">
    <source>
        <dbReference type="SAM" id="SignalP"/>
    </source>
</evidence>
<dbReference type="Proteomes" id="UP000076925">
    <property type="component" value="Unassembled WGS sequence"/>
</dbReference>
<proteinExistence type="predicted"/>
<evidence type="ECO:0000313" key="2">
    <source>
        <dbReference type="EMBL" id="KYC39526.1"/>
    </source>
</evidence>
<sequence length="120" mass="13058">MKRLILGSLSLLLASTVGTSVVRADTSAYNPAAVGKTPSYIARTTPFNLVNMAYQGQFQNQGIPGYQDLIQAYSAKQISVEDIVRGAINSKKLPSEALSDKGYLNAVTTHLNNYRNTQNY</sequence>
<gene>
    <name evidence="2" type="ORF">WA1_32985</name>
</gene>
<feature type="signal peptide" evidence="1">
    <location>
        <begin position="1"/>
        <end position="24"/>
    </location>
</feature>
<dbReference type="EMBL" id="ANNX02000035">
    <property type="protein sequence ID" value="KYC39526.1"/>
    <property type="molecule type" value="Genomic_DNA"/>
</dbReference>
<name>A0A139X4C8_9CYAN</name>
<protein>
    <submittedName>
        <fullName evidence="2">Uncharacterized protein</fullName>
    </submittedName>
</protein>
<organism evidence="2 3">
    <name type="scientific">Scytonema hofmannii PCC 7110</name>
    <dbReference type="NCBI Taxonomy" id="128403"/>
    <lineage>
        <taxon>Bacteria</taxon>
        <taxon>Bacillati</taxon>
        <taxon>Cyanobacteriota</taxon>
        <taxon>Cyanophyceae</taxon>
        <taxon>Nostocales</taxon>
        <taxon>Scytonemataceae</taxon>
        <taxon>Scytonema</taxon>
    </lineage>
</organism>
<feature type="chain" id="PRO_5007300547" evidence="1">
    <location>
        <begin position="25"/>
        <end position="120"/>
    </location>
</feature>
<keyword evidence="3" id="KW-1185">Reference proteome</keyword>
<reference evidence="2 3" key="1">
    <citation type="journal article" date="2013" name="Genome Biol. Evol.">
        <title>Genomes of Stigonematalean cyanobacteria (subsection V) and the evolution of oxygenic photosynthesis from prokaryotes to plastids.</title>
        <authorList>
            <person name="Dagan T."/>
            <person name="Roettger M."/>
            <person name="Stucken K."/>
            <person name="Landan G."/>
            <person name="Koch R."/>
            <person name="Major P."/>
            <person name="Gould S.B."/>
            <person name="Goremykin V.V."/>
            <person name="Rippka R."/>
            <person name="Tandeau de Marsac N."/>
            <person name="Gugger M."/>
            <person name="Lockhart P.J."/>
            <person name="Allen J.F."/>
            <person name="Brune I."/>
            <person name="Maus I."/>
            <person name="Puhler A."/>
            <person name="Martin W.F."/>
        </authorList>
    </citation>
    <scope>NUCLEOTIDE SEQUENCE [LARGE SCALE GENOMIC DNA]</scope>
    <source>
        <strain evidence="2 3">PCC 7110</strain>
    </source>
</reference>
<accession>A0A139X4C8</accession>
<keyword evidence="1" id="KW-0732">Signal</keyword>